<dbReference type="AlphaFoldDB" id="E1RAB5"/>
<reference evidence="3 4" key="1">
    <citation type="journal article" date="2010" name="Stand. Genomic Sci.">
        <title>Complete genome sequence of Spirochaeta smaragdinae type strain (SEBR 4228).</title>
        <authorList>
            <person name="Mavromatis K."/>
            <person name="Yasawong M."/>
            <person name="Chertkov O."/>
            <person name="Lapidus A."/>
            <person name="Lucas S."/>
            <person name="Nolan M."/>
            <person name="Del Rio T.G."/>
            <person name="Tice H."/>
            <person name="Cheng J.F."/>
            <person name="Pitluck S."/>
            <person name="Liolios K."/>
            <person name="Ivanova N."/>
            <person name="Tapia R."/>
            <person name="Han C."/>
            <person name="Bruce D."/>
            <person name="Goodwin L."/>
            <person name="Pati A."/>
            <person name="Chen A."/>
            <person name="Palaniappan K."/>
            <person name="Land M."/>
            <person name="Hauser L."/>
            <person name="Chang Y.J."/>
            <person name="Jeffries C.D."/>
            <person name="Detter J.C."/>
            <person name="Rohde M."/>
            <person name="Brambilla E."/>
            <person name="Spring S."/>
            <person name="Goker M."/>
            <person name="Sikorski J."/>
            <person name="Woyke T."/>
            <person name="Bristow J."/>
            <person name="Eisen J.A."/>
            <person name="Markowitz V."/>
            <person name="Hugenholtz P."/>
            <person name="Klenk H.P."/>
            <person name="Kyrpides N.C."/>
        </authorList>
    </citation>
    <scope>NUCLEOTIDE SEQUENCE [LARGE SCALE GENOMIC DNA]</scope>
    <source>
        <strain evidence="4">DSM 11293 / JCM 15392 / SEBR 4228</strain>
    </source>
</reference>
<dbReference type="PANTHER" id="PTHR42983">
    <property type="entry name" value="DINITROGENASE IRON-MOLYBDENUM COFACTOR PROTEIN-RELATED"/>
    <property type="match status" value="1"/>
</dbReference>
<dbReference type="RefSeq" id="WP_013252870.1">
    <property type="nucleotide sequence ID" value="NC_014364.1"/>
</dbReference>
<feature type="compositionally biased region" description="Basic and acidic residues" evidence="1">
    <location>
        <begin position="110"/>
        <end position="122"/>
    </location>
</feature>
<evidence type="ECO:0000313" key="4">
    <source>
        <dbReference type="Proteomes" id="UP000002318"/>
    </source>
</evidence>
<keyword evidence="4" id="KW-1185">Reference proteome</keyword>
<evidence type="ECO:0000259" key="2">
    <source>
        <dbReference type="Pfam" id="PF02579"/>
    </source>
</evidence>
<feature type="region of interest" description="Disordered" evidence="1">
    <location>
        <begin position="100"/>
        <end position="122"/>
    </location>
</feature>
<dbReference type="KEGG" id="ssm:Spirs_0250"/>
<protein>
    <submittedName>
        <fullName evidence="3">Dinitrogenase iron-molybdenum cofactor biosynthesis protein</fullName>
    </submittedName>
</protein>
<dbReference type="OrthoDB" id="280278at2"/>
<evidence type="ECO:0000256" key="1">
    <source>
        <dbReference type="SAM" id="MobiDB-lite"/>
    </source>
</evidence>
<dbReference type="CDD" id="cd00851">
    <property type="entry name" value="MTH1175"/>
    <property type="match status" value="1"/>
</dbReference>
<organism evidence="3 4">
    <name type="scientific">Sediminispirochaeta smaragdinae (strain DSM 11293 / JCM 15392 / SEBR 4228)</name>
    <name type="common">Spirochaeta smaragdinae</name>
    <dbReference type="NCBI Taxonomy" id="573413"/>
    <lineage>
        <taxon>Bacteria</taxon>
        <taxon>Pseudomonadati</taxon>
        <taxon>Spirochaetota</taxon>
        <taxon>Spirochaetia</taxon>
        <taxon>Spirochaetales</taxon>
        <taxon>Spirochaetaceae</taxon>
        <taxon>Sediminispirochaeta</taxon>
    </lineage>
</organism>
<dbReference type="Pfam" id="PF02579">
    <property type="entry name" value="Nitro_FeMo-Co"/>
    <property type="match status" value="1"/>
</dbReference>
<dbReference type="Proteomes" id="UP000002318">
    <property type="component" value="Chromosome"/>
</dbReference>
<evidence type="ECO:0000313" key="3">
    <source>
        <dbReference type="EMBL" id="ADK79406.1"/>
    </source>
</evidence>
<dbReference type="Gene3D" id="3.30.420.130">
    <property type="entry name" value="Dinitrogenase iron-molybdenum cofactor biosynthesis domain"/>
    <property type="match status" value="1"/>
</dbReference>
<dbReference type="InterPro" id="IPR003731">
    <property type="entry name" value="Di-Nase_FeMo-co_biosynth"/>
</dbReference>
<dbReference type="InterPro" id="IPR033913">
    <property type="entry name" value="MTH1175_dom"/>
</dbReference>
<feature type="domain" description="Dinitrogenase iron-molybdenum cofactor biosynthesis" evidence="2">
    <location>
        <begin position="8"/>
        <end position="96"/>
    </location>
</feature>
<dbReference type="STRING" id="573413.Spirs_0250"/>
<dbReference type="EMBL" id="CP002116">
    <property type="protein sequence ID" value="ADK79406.1"/>
    <property type="molecule type" value="Genomic_DNA"/>
</dbReference>
<dbReference type="HOGENOM" id="CLU_104194_2_0_12"/>
<proteinExistence type="predicted"/>
<dbReference type="SUPFAM" id="SSF53146">
    <property type="entry name" value="Nitrogenase accessory factor-like"/>
    <property type="match status" value="1"/>
</dbReference>
<dbReference type="InterPro" id="IPR036105">
    <property type="entry name" value="DiNase_FeMo-co_biosyn_sf"/>
</dbReference>
<sequence length="122" mass="12293">MKVAVAADGTMVSGHFGHCEQFVVADIANGRVESTTPVANPGHTPGALPPFVASLGASKIVAGGMGPRAIELFEANGVGCILGISGPISDALEKLAKGELEGGESSCTGSHDHDCDHEEGRI</sequence>
<gene>
    <name evidence="3" type="ordered locus">Spirs_0250</name>
</gene>
<dbReference type="eggNOG" id="COG1433">
    <property type="taxonomic scope" value="Bacteria"/>
</dbReference>
<accession>E1RAB5</accession>
<name>E1RAB5_SEDSS</name>
<dbReference type="PANTHER" id="PTHR42983:SF1">
    <property type="entry name" value="IRON-MOLYBDENUM PROTEIN"/>
    <property type="match status" value="1"/>
</dbReference>